<organism evidence="1 2">
    <name type="scientific">Microcystis aeruginosa NIES-2520</name>
    <dbReference type="NCBI Taxonomy" id="2303982"/>
    <lineage>
        <taxon>Bacteria</taxon>
        <taxon>Bacillati</taxon>
        <taxon>Cyanobacteriota</taxon>
        <taxon>Cyanophyceae</taxon>
        <taxon>Oscillatoriophycideae</taxon>
        <taxon>Chroococcales</taxon>
        <taxon>Microcystaceae</taxon>
        <taxon>Microcystis</taxon>
    </lineage>
</organism>
<dbReference type="EMBL" id="BHVP01000122">
    <property type="protein sequence ID" value="GCA77226.1"/>
    <property type="molecule type" value="Genomic_DNA"/>
</dbReference>
<evidence type="ECO:0000313" key="2">
    <source>
        <dbReference type="Proteomes" id="UP000324917"/>
    </source>
</evidence>
<accession>A0A5A5RXR7</accession>
<dbReference type="AlphaFoldDB" id="A0A5A5RXR7"/>
<proteinExistence type="predicted"/>
<comment type="caution">
    <text evidence="1">The sequence shown here is derived from an EMBL/GenBank/DDBJ whole genome shotgun (WGS) entry which is preliminary data.</text>
</comment>
<reference evidence="1 2" key="1">
    <citation type="submission" date="2018-09" db="EMBL/GenBank/DDBJ databases">
        <title>Evolutionary history of phycoerythrin pigmentation in the water bloom-forming cyanobacterium Microcystis aeruginosa.</title>
        <authorList>
            <person name="Tanabe Y."/>
            <person name="Tanabe Y."/>
            <person name="Yamaguchi H."/>
        </authorList>
    </citation>
    <scope>NUCLEOTIDE SEQUENCE [LARGE SCALE GENOMIC DNA]</scope>
    <source>
        <strain evidence="1 2">NIES-2520</strain>
    </source>
</reference>
<name>A0A5A5RXR7_MICAE</name>
<gene>
    <name evidence="1" type="ORF">MiTe_04079</name>
</gene>
<evidence type="ECO:0000313" key="1">
    <source>
        <dbReference type="EMBL" id="GCA77226.1"/>
    </source>
</evidence>
<dbReference type="Proteomes" id="UP000324917">
    <property type="component" value="Unassembled WGS sequence"/>
</dbReference>
<protein>
    <submittedName>
        <fullName evidence="1">Uncharacterized protein</fullName>
    </submittedName>
</protein>
<sequence length="39" mass="4621">MIKYLIINLLFQGGYNKTSLVFIQILDGFFEPNHENINY</sequence>